<dbReference type="CDD" id="cd03713">
    <property type="entry name" value="EFG_mtEFG_C"/>
    <property type="match status" value="1"/>
</dbReference>
<dbReference type="AlphaFoldDB" id="A0A841R5S4"/>
<dbReference type="Pfam" id="PF00679">
    <property type="entry name" value="EFG_C"/>
    <property type="match status" value="1"/>
</dbReference>
<dbReference type="InterPro" id="IPR014721">
    <property type="entry name" value="Ribsml_uS5_D2-typ_fold_subgr"/>
</dbReference>
<dbReference type="FunFam" id="3.30.70.870:FF:000001">
    <property type="entry name" value="Elongation factor G"/>
    <property type="match status" value="1"/>
</dbReference>
<dbReference type="Gene3D" id="2.40.30.10">
    <property type="entry name" value="Translation factors"/>
    <property type="match status" value="1"/>
</dbReference>
<dbReference type="RefSeq" id="WP_184744136.1">
    <property type="nucleotide sequence ID" value="NZ_JACHGJ010000001.1"/>
</dbReference>
<evidence type="ECO:0000313" key="12">
    <source>
        <dbReference type="Proteomes" id="UP000587760"/>
    </source>
</evidence>
<keyword evidence="12" id="KW-1185">Reference proteome</keyword>
<dbReference type="SUPFAM" id="SSF50447">
    <property type="entry name" value="Translation proteins"/>
    <property type="match status" value="1"/>
</dbReference>
<dbReference type="EMBL" id="JACHGJ010000001">
    <property type="protein sequence ID" value="MBB6479186.1"/>
    <property type="molecule type" value="Genomic_DNA"/>
</dbReference>
<evidence type="ECO:0000256" key="6">
    <source>
        <dbReference type="ARBA" id="ARBA00023134"/>
    </source>
</evidence>
<dbReference type="NCBIfam" id="NF009381">
    <property type="entry name" value="PRK12740.1-5"/>
    <property type="match status" value="1"/>
</dbReference>
<dbReference type="Gene3D" id="3.30.70.240">
    <property type="match status" value="1"/>
</dbReference>
<keyword evidence="8" id="KW-0963">Cytoplasm</keyword>
<dbReference type="SUPFAM" id="SSF52540">
    <property type="entry name" value="P-loop containing nucleoside triphosphate hydrolases"/>
    <property type="match status" value="1"/>
</dbReference>
<dbReference type="GO" id="GO:0005525">
    <property type="term" value="F:GTP binding"/>
    <property type="evidence" value="ECO:0007669"/>
    <property type="project" value="UniProtKB-UniRule"/>
</dbReference>
<dbReference type="InterPro" id="IPR000795">
    <property type="entry name" value="T_Tr_GTP-bd_dom"/>
</dbReference>
<protein>
    <recommendedName>
        <fullName evidence="8 9">Elongation factor G</fullName>
        <shortName evidence="8">EF-G</shortName>
    </recommendedName>
</protein>
<dbReference type="Pfam" id="PF03764">
    <property type="entry name" value="EFG_IV"/>
    <property type="match status" value="1"/>
</dbReference>
<gene>
    <name evidence="8" type="primary">fusA</name>
    <name evidence="11" type="ORF">HNR50_000819</name>
</gene>
<evidence type="ECO:0000256" key="5">
    <source>
        <dbReference type="ARBA" id="ARBA00022917"/>
    </source>
</evidence>
<dbReference type="FunFam" id="3.40.50.300:FF:000029">
    <property type="entry name" value="Elongation factor G"/>
    <property type="match status" value="1"/>
</dbReference>
<comment type="function">
    <text evidence="7 8">Catalyzes the GTP-dependent ribosomal translocation step during translation elongation. During this step, the ribosome changes from the pre-translocational (PRE) to the post-translocational (POST) state as the newly formed A-site-bound peptidyl-tRNA and P-site-bound deacylated tRNA move to the P and E sites, respectively. Catalyzes the coordinated movement of the two tRNA molecules, the mRNA and conformational changes in the ribosome.</text>
</comment>
<dbReference type="SMART" id="SM00889">
    <property type="entry name" value="EFG_IV"/>
    <property type="match status" value="1"/>
</dbReference>
<dbReference type="InterPro" id="IPR005225">
    <property type="entry name" value="Small_GTP-bd"/>
</dbReference>
<feature type="domain" description="Tr-type G" evidence="10">
    <location>
        <begin position="4"/>
        <end position="279"/>
    </location>
</feature>
<feature type="binding site" evidence="8">
    <location>
        <begin position="13"/>
        <end position="20"/>
    </location>
    <ligand>
        <name>GTP</name>
        <dbReference type="ChEBI" id="CHEBI:37565"/>
    </ligand>
</feature>
<evidence type="ECO:0000256" key="8">
    <source>
        <dbReference type="HAMAP-Rule" id="MF_00054"/>
    </source>
</evidence>
<name>A0A841R5S4_9SPIO</name>
<dbReference type="PANTHER" id="PTHR43261:SF1">
    <property type="entry name" value="RIBOSOME-RELEASING FACTOR 2, MITOCHONDRIAL"/>
    <property type="match status" value="1"/>
</dbReference>
<comment type="similarity">
    <text evidence="2 8">Belongs to the TRAFAC class translation factor GTPase superfamily. Classic translation factor GTPase family. EF-G/EF-2 subfamily.</text>
</comment>
<dbReference type="InterPro" id="IPR053905">
    <property type="entry name" value="EF-G-like_DII"/>
</dbReference>
<dbReference type="PROSITE" id="PS00301">
    <property type="entry name" value="G_TR_1"/>
    <property type="match status" value="1"/>
</dbReference>
<comment type="subcellular location">
    <subcellularLocation>
        <location evidence="1 8">Cytoplasm</location>
    </subcellularLocation>
</comment>
<dbReference type="PRINTS" id="PR00315">
    <property type="entry name" value="ELONGATNFCT"/>
</dbReference>
<evidence type="ECO:0000256" key="3">
    <source>
        <dbReference type="ARBA" id="ARBA00022741"/>
    </source>
</evidence>
<evidence type="ECO:0000259" key="10">
    <source>
        <dbReference type="PROSITE" id="PS51722"/>
    </source>
</evidence>
<dbReference type="NCBIfam" id="TIGR00484">
    <property type="entry name" value="EF-G"/>
    <property type="match status" value="1"/>
</dbReference>
<keyword evidence="4 8" id="KW-0251">Elongation factor</keyword>
<feature type="binding site" evidence="8">
    <location>
        <begin position="131"/>
        <end position="134"/>
    </location>
    <ligand>
        <name>GTP</name>
        <dbReference type="ChEBI" id="CHEBI:37565"/>
    </ligand>
</feature>
<dbReference type="InterPro" id="IPR031157">
    <property type="entry name" value="G_TR_CS"/>
</dbReference>
<dbReference type="CDD" id="cd16262">
    <property type="entry name" value="EFG_III"/>
    <property type="match status" value="1"/>
</dbReference>
<dbReference type="SUPFAM" id="SSF54980">
    <property type="entry name" value="EF-G C-terminal domain-like"/>
    <property type="match status" value="2"/>
</dbReference>
<evidence type="ECO:0000256" key="4">
    <source>
        <dbReference type="ARBA" id="ARBA00022768"/>
    </source>
</evidence>
<dbReference type="Pfam" id="PF00009">
    <property type="entry name" value="GTP_EFTU"/>
    <property type="match status" value="1"/>
</dbReference>
<dbReference type="InterPro" id="IPR005517">
    <property type="entry name" value="Transl_elong_EFG/EF2_IV"/>
</dbReference>
<dbReference type="Pfam" id="PF14492">
    <property type="entry name" value="EFG_III"/>
    <property type="match status" value="1"/>
</dbReference>
<evidence type="ECO:0000256" key="2">
    <source>
        <dbReference type="ARBA" id="ARBA00005870"/>
    </source>
</evidence>
<dbReference type="InterPro" id="IPR009022">
    <property type="entry name" value="EFG_III"/>
</dbReference>
<dbReference type="SMART" id="SM00838">
    <property type="entry name" value="EFG_C"/>
    <property type="match status" value="1"/>
</dbReference>
<dbReference type="InterPro" id="IPR027417">
    <property type="entry name" value="P-loop_NTPase"/>
</dbReference>
<dbReference type="Gene3D" id="3.40.50.300">
    <property type="entry name" value="P-loop containing nucleotide triphosphate hydrolases"/>
    <property type="match status" value="1"/>
</dbReference>
<dbReference type="SUPFAM" id="SSF54211">
    <property type="entry name" value="Ribosomal protein S5 domain 2-like"/>
    <property type="match status" value="1"/>
</dbReference>
<comment type="caution">
    <text evidence="11">The sequence shown here is derived from an EMBL/GenBank/DDBJ whole genome shotgun (WGS) entry which is preliminary data.</text>
</comment>
<dbReference type="InterPro" id="IPR035647">
    <property type="entry name" value="EFG_III/V"/>
</dbReference>
<dbReference type="GO" id="GO:0003924">
    <property type="term" value="F:GTPase activity"/>
    <property type="evidence" value="ECO:0007669"/>
    <property type="project" value="InterPro"/>
</dbReference>
<dbReference type="InterPro" id="IPR035649">
    <property type="entry name" value="EFG_V"/>
</dbReference>
<proteinExistence type="inferred from homology"/>
<dbReference type="GO" id="GO:0005737">
    <property type="term" value="C:cytoplasm"/>
    <property type="evidence" value="ECO:0007669"/>
    <property type="project" value="UniProtKB-SubCell"/>
</dbReference>
<feature type="binding site" evidence="8">
    <location>
        <begin position="77"/>
        <end position="81"/>
    </location>
    <ligand>
        <name>GTP</name>
        <dbReference type="ChEBI" id="CHEBI:37565"/>
    </ligand>
</feature>
<evidence type="ECO:0000256" key="1">
    <source>
        <dbReference type="ARBA" id="ARBA00004496"/>
    </source>
</evidence>
<dbReference type="Pfam" id="PF22042">
    <property type="entry name" value="EF-G_D2"/>
    <property type="match status" value="1"/>
</dbReference>
<accession>A0A841R5S4</accession>
<organism evidence="11 12">
    <name type="scientific">Spirochaeta isovalerica</name>
    <dbReference type="NCBI Taxonomy" id="150"/>
    <lineage>
        <taxon>Bacteria</taxon>
        <taxon>Pseudomonadati</taxon>
        <taxon>Spirochaetota</taxon>
        <taxon>Spirochaetia</taxon>
        <taxon>Spirochaetales</taxon>
        <taxon>Spirochaetaceae</taxon>
        <taxon>Spirochaeta</taxon>
    </lineage>
</organism>
<dbReference type="NCBIfam" id="TIGR00231">
    <property type="entry name" value="small_GTP"/>
    <property type="match status" value="1"/>
</dbReference>
<keyword evidence="6 8" id="KW-0342">GTP-binding</keyword>
<dbReference type="CDD" id="cd01680">
    <property type="entry name" value="EFG_like_IV"/>
    <property type="match status" value="1"/>
</dbReference>
<evidence type="ECO:0000256" key="9">
    <source>
        <dbReference type="NCBIfam" id="TIGR00484"/>
    </source>
</evidence>
<dbReference type="CDD" id="cd04088">
    <property type="entry name" value="EFG_mtEFG_II"/>
    <property type="match status" value="1"/>
</dbReference>
<dbReference type="CDD" id="cd01886">
    <property type="entry name" value="EF-G"/>
    <property type="match status" value="1"/>
</dbReference>
<dbReference type="FunFam" id="2.40.30.10:FF:000006">
    <property type="entry name" value="Elongation factor G"/>
    <property type="match status" value="1"/>
</dbReference>
<dbReference type="HAMAP" id="MF_00054_B">
    <property type="entry name" value="EF_G_EF_2_B"/>
    <property type="match status" value="1"/>
</dbReference>
<dbReference type="Gene3D" id="3.30.230.10">
    <property type="match status" value="1"/>
</dbReference>
<dbReference type="InterPro" id="IPR020568">
    <property type="entry name" value="Ribosomal_Su5_D2-typ_SF"/>
</dbReference>
<dbReference type="Gene3D" id="3.30.70.870">
    <property type="entry name" value="Elongation Factor G (Translational Gtpase), domain 3"/>
    <property type="match status" value="1"/>
</dbReference>
<dbReference type="Proteomes" id="UP000587760">
    <property type="component" value="Unassembled WGS sequence"/>
</dbReference>
<sequence length="676" mass="74924">MSQKNMRNIGIMAHIDAGKTTTTERILYYTGKSHRIGEVDNGNATMDWMEQEQNRGITIVSAATTCYWKDHQINIIDTPGHVDFTAEVERSLRVLDGAVAVFCAVGGVEPQSETVWHQADRYEVPRIAYINKMDRTGADFFEVIKEIREKLGAVPVPLALPIGKENDYEGNIDLLLMKEIRWNPDNQGETFTISDIAPERQELADEWRESMIDALSAYSDEMTELFLEGEDVPLELIQKVIRQETINRSIVPIFTGSSLKNKGVQPVLDAVINFLPAPDDLPPVRCHHSKKDEDMLLERDENGPLAGLIFKIQQDKEAGPLCFVRVYSGELKSGTAVMNIDKKKRERVNRLLRMHSNHHEQISSVHAGDIAVVIGMKNAQTGDTIGSEGYPIILEKMNFPDPVISVAIEPKTISDQDKLKSALEYLKMEDPTFTAKENEETGQLIISGMGELHLDVLVTRIKDEYKVAANIGNPQVSYRESITQAVTHTELFSKVLGGKEHTAEITLKIEPLERGSGNRFTSEVKKTVLPVDFQEAVERGIRSSMTSGTLMGYETIDIGVTLTAAGFNELTASELAYQSAASLGFDNALRKAAPVLLEPVMNVDIMCPAEYVGDVISSLTQRGGLVSSIESRPAFELVIAQAPLVKMFGYTTTLRSQTQGRGTFAMEFSHFAAKEG</sequence>
<keyword evidence="5 8" id="KW-0648">Protein biosynthesis</keyword>
<evidence type="ECO:0000313" key="11">
    <source>
        <dbReference type="EMBL" id="MBB6479186.1"/>
    </source>
</evidence>
<dbReference type="InterPro" id="IPR000640">
    <property type="entry name" value="EFG_V-like"/>
</dbReference>
<dbReference type="GO" id="GO:0003746">
    <property type="term" value="F:translation elongation factor activity"/>
    <property type="evidence" value="ECO:0007669"/>
    <property type="project" value="UniProtKB-UniRule"/>
</dbReference>
<reference evidence="11 12" key="1">
    <citation type="submission" date="2020-08" db="EMBL/GenBank/DDBJ databases">
        <title>Genomic Encyclopedia of Type Strains, Phase IV (KMG-IV): sequencing the most valuable type-strain genomes for metagenomic binning, comparative biology and taxonomic classification.</title>
        <authorList>
            <person name="Goeker M."/>
        </authorList>
    </citation>
    <scope>NUCLEOTIDE SEQUENCE [LARGE SCALE GENOMIC DNA]</scope>
    <source>
        <strain evidence="11 12">DSM 2461</strain>
    </source>
</reference>
<dbReference type="PROSITE" id="PS51722">
    <property type="entry name" value="G_TR_2"/>
    <property type="match status" value="1"/>
</dbReference>
<dbReference type="InterPro" id="IPR004540">
    <property type="entry name" value="Transl_elong_EFG/EF2"/>
</dbReference>
<dbReference type="FunFam" id="3.30.70.240:FF:000001">
    <property type="entry name" value="Elongation factor G"/>
    <property type="match status" value="1"/>
</dbReference>
<dbReference type="GO" id="GO:0032790">
    <property type="term" value="P:ribosome disassembly"/>
    <property type="evidence" value="ECO:0007669"/>
    <property type="project" value="TreeGrafter"/>
</dbReference>
<keyword evidence="3 8" id="KW-0547">Nucleotide-binding</keyword>
<dbReference type="InterPro" id="IPR009000">
    <property type="entry name" value="Transl_B-barrel_sf"/>
</dbReference>
<dbReference type="InterPro" id="IPR041095">
    <property type="entry name" value="EFG_II"/>
</dbReference>
<evidence type="ECO:0000256" key="7">
    <source>
        <dbReference type="ARBA" id="ARBA00024731"/>
    </source>
</evidence>
<dbReference type="PANTHER" id="PTHR43261">
    <property type="entry name" value="TRANSLATION ELONGATION FACTOR G-RELATED"/>
    <property type="match status" value="1"/>
</dbReference>